<dbReference type="InterPro" id="IPR038740">
    <property type="entry name" value="BioF2-like_GNAT_dom"/>
</dbReference>
<organism evidence="2 3">
    <name type="scientific">Dankookia rubra</name>
    <dbReference type="NCBI Taxonomy" id="1442381"/>
    <lineage>
        <taxon>Bacteria</taxon>
        <taxon>Pseudomonadati</taxon>
        <taxon>Pseudomonadota</taxon>
        <taxon>Alphaproteobacteria</taxon>
        <taxon>Acetobacterales</taxon>
        <taxon>Roseomonadaceae</taxon>
        <taxon>Dankookia</taxon>
    </lineage>
</organism>
<comment type="caution">
    <text evidence="2">The sequence shown here is derived from an EMBL/GenBank/DDBJ whole genome shotgun (WGS) entry which is preliminary data.</text>
</comment>
<protein>
    <submittedName>
        <fullName evidence="2">GNAT family N-acetyltransferase</fullName>
    </submittedName>
</protein>
<feature type="domain" description="BioF2-like acetyltransferase" evidence="1">
    <location>
        <begin position="188"/>
        <end position="332"/>
    </location>
</feature>
<accession>A0A4R5Q6G9</accession>
<evidence type="ECO:0000259" key="1">
    <source>
        <dbReference type="Pfam" id="PF13480"/>
    </source>
</evidence>
<evidence type="ECO:0000313" key="3">
    <source>
        <dbReference type="Proteomes" id="UP000295096"/>
    </source>
</evidence>
<sequence>MRLKAVLRRDTAELRVEFVTEFESFEALRDPWEALAARHDEHSPGFFQSFAWARHVARVRGSGLESNYRFYIAKVMRNERLLGLWPLSLQRKASAWLLCNLDDPYGQFAGAMFEDDTYTTQGIIAILKKVYSERLADGIRIDGVIVGSPLHTALLAAGLQIYANHESVVVDLRAFSSFNDYVKTINPKTRKNLRNMLNRLERSGPTRSVVVTEPEQIREIIKESFTGRLNWLNDRGKSSLAFRSSDFLAIIVALPDTPSIKLQAFKLTHQGSVVAQQWGFVFGDRYYAYISSRDSGFEPFSVGRIHLGHVIHSCYDDAVRVLELMPPKADYKMTWTDKTRRLDSFALSVTVRGRLILDFWLTRIDPFLRRMSHHLPQGVRRRFAAFVNIANCI</sequence>
<dbReference type="Proteomes" id="UP000295096">
    <property type="component" value="Unassembled WGS sequence"/>
</dbReference>
<keyword evidence="3" id="KW-1185">Reference proteome</keyword>
<dbReference type="RefSeq" id="WP_133292709.1">
    <property type="nucleotide sequence ID" value="NZ_SMSJ01000119.1"/>
</dbReference>
<dbReference type="Pfam" id="PF13480">
    <property type="entry name" value="Acetyltransf_6"/>
    <property type="match status" value="1"/>
</dbReference>
<keyword evidence="2" id="KW-0808">Transferase</keyword>
<dbReference type="OrthoDB" id="8193702at2"/>
<reference evidence="2 3" key="1">
    <citation type="journal article" date="2016" name="J. Microbiol.">
        <title>Dankookia rubra gen. nov., sp. nov., an alphaproteobacterium isolated from sediment of a shallow stream.</title>
        <authorList>
            <person name="Kim W.H."/>
            <person name="Kim D.H."/>
            <person name="Kang K."/>
            <person name="Ahn T.Y."/>
        </authorList>
    </citation>
    <scope>NUCLEOTIDE SEQUENCE [LARGE SCALE GENOMIC DNA]</scope>
    <source>
        <strain evidence="2 3">JCM30602</strain>
    </source>
</reference>
<gene>
    <name evidence="2" type="ORF">E2C06_32465</name>
</gene>
<dbReference type="InterPro" id="IPR016181">
    <property type="entry name" value="Acyl_CoA_acyltransferase"/>
</dbReference>
<dbReference type="GO" id="GO:0016740">
    <property type="term" value="F:transferase activity"/>
    <property type="evidence" value="ECO:0007669"/>
    <property type="project" value="UniProtKB-KW"/>
</dbReference>
<name>A0A4R5Q6G9_9PROT</name>
<proteinExistence type="predicted"/>
<evidence type="ECO:0000313" key="2">
    <source>
        <dbReference type="EMBL" id="TDH58462.1"/>
    </source>
</evidence>
<dbReference type="AlphaFoldDB" id="A0A4R5Q6G9"/>
<dbReference type="EMBL" id="SMSJ01000119">
    <property type="protein sequence ID" value="TDH58462.1"/>
    <property type="molecule type" value="Genomic_DNA"/>
</dbReference>
<dbReference type="SUPFAM" id="SSF55729">
    <property type="entry name" value="Acyl-CoA N-acyltransferases (Nat)"/>
    <property type="match status" value="1"/>
</dbReference>